<dbReference type="RefSeq" id="WP_072318431.1">
    <property type="nucleotide sequence ID" value="NZ_FPJE01000020.1"/>
</dbReference>
<evidence type="ECO:0000256" key="2">
    <source>
        <dbReference type="SAM" id="MobiDB-lite"/>
    </source>
</evidence>
<dbReference type="Proteomes" id="UP000182248">
    <property type="component" value="Unassembled WGS sequence"/>
</dbReference>
<feature type="compositionally biased region" description="Basic and acidic residues" evidence="2">
    <location>
        <begin position="1"/>
        <end position="28"/>
    </location>
</feature>
<keyword evidence="1" id="KW-0175">Coiled coil</keyword>
<dbReference type="OrthoDB" id="5422202at2"/>
<feature type="region of interest" description="Disordered" evidence="2">
    <location>
        <begin position="1"/>
        <end position="56"/>
    </location>
</feature>
<feature type="coiled-coil region" evidence="1">
    <location>
        <begin position="57"/>
        <end position="112"/>
    </location>
</feature>
<protein>
    <recommendedName>
        <fullName evidence="5">DUF349 domain-containing protein</fullName>
    </recommendedName>
</protein>
<dbReference type="STRING" id="1150368.SAMN02927921_03245"/>
<organism evidence="3 4">
    <name type="scientific">Sinomicrobium oceani</name>
    <dbReference type="NCBI Taxonomy" id="1150368"/>
    <lineage>
        <taxon>Bacteria</taxon>
        <taxon>Pseudomonadati</taxon>
        <taxon>Bacteroidota</taxon>
        <taxon>Flavobacteriia</taxon>
        <taxon>Flavobacteriales</taxon>
        <taxon>Flavobacteriaceae</taxon>
        <taxon>Sinomicrobium</taxon>
    </lineage>
</organism>
<dbReference type="Pfam" id="PF03993">
    <property type="entry name" value="DUF349"/>
    <property type="match status" value="5"/>
</dbReference>
<sequence>MLDQKDSNLHHAEENDASDHIEGDKEIAVEQTTTPETAAENKTEETAGQASPDAVEVNDAEVLNEIDESNAEDAEDEDNVKRHSIPVLDYHAMNMDKLVNELEKLIKNEKIQAIKEHVDGIKYEFDLKYQELLEEKKEEFLNDGGNEIDFRYTSPVKQKFNKVYGEYREKRNAYYKNLEQNLKNNLSKRQEIIEELKGLINVEEDINTTYKHFKELQERWKVAGPIPRMNYNDVWRTYQHHVERFYDFLDINRDLRDLDFKHNLEEKEKLIARAEELAEIPDINTAFRELQSLHKIWKEEIGPVDREHREDVWNRFSEATRAIHERRQDYFRNMDEIHEQNLVRKEEIIAKINDIANNEIDAHSQWQRQIKEMEALREAFFNAGRVPRKVNEETWTAFKTAVRKFNRRKNEFYKALKKDQQDNLAKKQELIRIAQENKDSDEWEVVTPLMKKIQSDWKKIGHVPRKYSDRIWKEFKAACNHYFDRLHKHKQDGSQEETEAYNAKEALLDRLRKFQLTGNHDEDIETVKNFISEWRSYGRVPYFKKNIEGKFNKIIDALFKKLNVAKRDIELIKYGNKLEVLANADQEDLINNEIIFIRRKIDEVKGEIRQLENNLQFINADDNNPIVREVNKNINRHKETLSLWKAKLAQLREMD</sequence>
<evidence type="ECO:0000313" key="4">
    <source>
        <dbReference type="Proteomes" id="UP000182248"/>
    </source>
</evidence>
<accession>A0A1K1R7S7</accession>
<proteinExistence type="predicted"/>
<evidence type="ECO:0008006" key="5">
    <source>
        <dbReference type="Google" id="ProtNLM"/>
    </source>
</evidence>
<reference evidence="3 4" key="1">
    <citation type="submission" date="2016-11" db="EMBL/GenBank/DDBJ databases">
        <authorList>
            <person name="Jaros S."/>
            <person name="Januszkiewicz K."/>
            <person name="Wedrychowicz H."/>
        </authorList>
    </citation>
    <scope>NUCLEOTIDE SEQUENCE [LARGE SCALE GENOMIC DNA]</scope>
    <source>
        <strain evidence="3 4">CGMCC 1.12145</strain>
    </source>
</reference>
<name>A0A1K1R7S7_9FLAO</name>
<evidence type="ECO:0000313" key="3">
    <source>
        <dbReference type="EMBL" id="SFW67972.1"/>
    </source>
</evidence>
<dbReference type="InterPro" id="IPR007139">
    <property type="entry name" value="DUF349"/>
</dbReference>
<dbReference type="AlphaFoldDB" id="A0A1K1R7S7"/>
<keyword evidence="4" id="KW-1185">Reference proteome</keyword>
<feature type="coiled-coil region" evidence="1">
    <location>
        <begin position="594"/>
        <end position="654"/>
    </location>
</feature>
<dbReference type="EMBL" id="FPJE01000020">
    <property type="protein sequence ID" value="SFW67972.1"/>
    <property type="molecule type" value="Genomic_DNA"/>
</dbReference>
<evidence type="ECO:0000256" key="1">
    <source>
        <dbReference type="SAM" id="Coils"/>
    </source>
</evidence>
<gene>
    <name evidence="3" type="ORF">SAMN02927921_03245</name>
</gene>